<keyword evidence="2" id="KW-1185">Reference proteome</keyword>
<organism evidence="1 2">
    <name type="scientific">Trematosphaeria pertusa</name>
    <dbReference type="NCBI Taxonomy" id="390896"/>
    <lineage>
        <taxon>Eukaryota</taxon>
        <taxon>Fungi</taxon>
        <taxon>Dikarya</taxon>
        <taxon>Ascomycota</taxon>
        <taxon>Pezizomycotina</taxon>
        <taxon>Dothideomycetes</taxon>
        <taxon>Pleosporomycetidae</taxon>
        <taxon>Pleosporales</taxon>
        <taxon>Massarineae</taxon>
        <taxon>Trematosphaeriaceae</taxon>
        <taxon>Trematosphaeria</taxon>
    </lineage>
</organism>
<gene>
    <name evidence="1" type="ORF">BU26DRAFT_169859</name>
</gene>
<sequence>MPPGDETEATGEYIEISAGEPRSKIVGHPTADGMALVHQQEESYLSRADSHAAELGAYRKLSATSCLFIYYSNFCGFICLSRTSITKGSLVGLDKLPFLTPWHDRFYLIRVGVLVLLPLTDVRSVLAPPVTVSVSAARRRLAHLAQTGVTYSPLEPRSSSTTCLIVSSGSLCAICKPQMRSLYGS</sequence>
<dbReference type="RefSeq" id="XP_033676763.1">
    <property type="nucleotide sequence ID" value="XM_033820258.1"/>
</dbReference>
<proteinExistence type="predicted"/>
<dbReference type="GeneID" id="54573588"/>
<evidence type="ECO:0000313" key="2">
    <source>
        <dbReference type="Proteomes" id="UP000800094"/>
    </source>
</evidence>
<dbReference type="EMBL" id="ML987210">
    <property type="protein sequence ID" value="KAF2241759.1"/>
    <property type="molecule type" value="Genomic_DNA"/>
</dbReference>
<dbReference type="Proteomes" id="UP000800094">
    <property type="component" value="Unassembled WGS sequence"/>
</dbReference>
<protein>
    <submittedName>
        <fullName evidence="1">Uncharacterized protein</fullName>
    </submittedName>
</protein>
<name>A0A6A6HV49_9PLEO</name>
<reference evidence="1" key="1">
    <citation type="journal article" date="2020" name="Stud. Mycol.">
        <title>101 Dothideomycetes genomes: a test case for predicting lifestyles and emergence of pathogens.</title>
        <authorList>
            <person name="Haridas S."/>
            <person name="Albert R."/>
            <person name="Binder M."/>
            <person name="Bloem J."/>
            <person name="Labutti K."/>
            <person name="Salamov A."/>
            <person name="Andreopoulos B."/>
            <person name="Baker S."/>
            <person name="Barry K."/>
            <person name="Bills G."/>
            <person name="Bluhm B."/>
            <person name="Cannon C."/>
            <person name="Castanera R."/>
            <person name="Culley D."/>
            <person name="Daum C."/>
            <person name="Ezra D."/>
            <person name="Gonzalez J."/>
            <person name="Henrissat B."/>
            <person name="Kuo A."/>
            <person name="Liang C."/>
            <person name="Lipzen A."/>
            <person name="Lutzoni F."/>
            <person name="Magnuson J."/>
            <person name="Mondo S."/>
            <person name="Nolan M."/>
            <person name="Ohm R."/>
            <person name="Pangilinan J."/>
            <person name="Park H.-J."/>
            <person name="Ramirez L."/>
            <person name="Alfaro M."/>
            <person name="Sun H."/>
            <person name="Tritt A."/>
            <person name="Yoshinaga Y."/>
            <person name="Zwiers L.-H."/>
            <person name="Turgeon B."/>
            <person name="Goodwin S."/>
            <person name="Spatafora J."/>
            <person name="Crous P."/>
            <person name="Grigoriev I."/>
        </authorList>
    </citation>
    <scope>NUCLEOTIDE SEQUENCE</scope>
    <source>
        <strain evidence="1">CBS 122368</strain>
    </source>
</reference>
<evidence type="ECO:0000313" key="1">
    <source>
        <dbReference type="EMBL" id="KAF2241759.1"/>
    </source>
</evidence>
<dbReference type="AlphaFoldDB" id="A0A6A6HV49"/>
<accession>A0A6A6HV49</accession>